<evidence type="ECO:0000256" key="7">
    <source>
        <dbReference type="ARBA" id="ARBA00038532"/>
    </source>
</evidence>
<dbReference type="InterPro" id="IPR002108">
    <property type="entry name" value="ADF-H"/>
</dbReference>
<evidence type="ECO:0000256" key="1">
    <source>
        <dbReference type="ARBA" id="ARBA00004245"/>
    </source>
</evidence>
<dbReference type="Gene3D" id="3.40.20.10">
    <property type="entry name" value="Severin"/>
    <property type="match status" value="2"/>
</dbReference>
<keyword evidence="11" id="KW-1185">Reference proteome</keyword>
<evidence type="ECO:0000313" key="11">
    <source>
        <dbReference type="Proteomes" id="UP000054350"/>
    </source>
</evidence>
<dbReference type="AlphaFoldDB" id="A0A0L0TBK4"/>
<dbReference type="PANTHER" id="PTHR13759:SF1">
    <property type="entry name" value="TWINFILIN"/>
    <property type="match status" value="1"/>
</dbReference>
<evidence type="ECO:0000256" key="3">
    <source>
        <dbReference type="ARBA" id="ARBA00022490"/>
    </source>
</evidence>
<proteinExistence type="inferred from homology"/>
<dbReference type="Proteomes" id="UP000054350">
    <property type="component" value="Unassembled WGS sequence"/>
</dbReference>
<reference evidence="10 11" key="1">
    <citation type="submission" date="2009-11" db="EMBL/GenBank/DDBJ databases">
        <title>Annotation of Allomyces macrogynus ATCC 38327.</title>
        <authorList>
            <consortium name="The Broad Institute Genome Sequencing Platform"/>
            <person name="Russ C."/>
            <person name="Cuomo C."/>
            <person name="Burger G."/>
            <person name="Gray M.W."/>
            <person name="Holland P.W.H."/>
            <person name="King N."/>
            <person name="Lang F.B.F."/>
            <person name="Roger A.J."/>
            <person name="Ruiz-Trillo I."/>
            <person name="Young S.K."/>
            <person name="Zeng Q."/>
            <person name="Gargeya S."/>
            <person name="Fitzgerald M."/>
            <person name="Haas B."/>
            <person name="Abouelleil A."/>
            <person name="Alvarado L."/>
            <person name="Arachchi H.M."/>
            <person name="Berlin A."/>
            <person name="Chapman S.B."/>
            <person name="Gearin G."/>
            <person name="Goldberg J."/>
            <person name="Griggs A."/>
            <person name="Gujja S."/>
            <person name="Hansen M."/>
            <person name="Heiman D."/>
            <person name="Howarth C."/>
            <person name="Larimer J."/>
            <person name="Lui A."/>
            <person name="MacDonald P.J.P."/>
            <person name="McCowen C."/>
            <person name="Montmayeur A."/>
            <person name="Murphy C."/>
            <person name="Neiman D."/>
            <person name="Pearson M."/>
            <person name="Priest M."/>
            <person name="Roberts A."/>
            <person name="Saif S."/>
            <person name="Shea T."/>
            <person name="Sisk P."/>
            <person name="Stolte C."/>
            <person name="Sykes S."/>
            <person name="Wortman J."/>
            <person name="Nusbaum C."/>
            <person name="Birren B."/>
        </authorList>
    </citation>
    <scope>NUCLEOTIDE SEQUENCE [LARGE SCALE GENOMIC DNA]</scope>
    <source>
        <strain evidence="10 11">ATCC 38327</strain>
    </source>
</reference>
<dbReference type="GO" id="GO:0030042">
    <property type="term" value="P:actin filament depolymerization"/>
    <property type="evidence" value="ECO:0007669"/>
    <property type="project" value="TreeGrafter"/>
</dbReference>
<gene>
    <name evidence="10" type="ORF">AMAG_16670</name>
</gene>
<sequence length="356" mass="38632">MVQRFNITAIDGDFGDVDAVRLYRIDLDKETLTLTQTVPKTDGANFASDFDTALTAVSVPDDHPVFFLIQTDTRNEFILLNYVPDASPVSLKMQAALAQPTVKHLLARFSVIDALHITTREELSYAGYEAHVRSKSANAMSADELRLQELDRAVAAEMPRALPGMAAPDRKFTGSVASLVPMEDDVRPAIDALAAGDARHVILGTNNELVSHVATVAADDTTKLAELVPGSSPSYTITRYLVGGGAQPKYEFVYCCPDGSRVKDRMVTSMMKRALVHYLKNEVHLDVVHAHEISDLDDFADLEADWTHAAEAAATEQEGEGDAQLAAAGSSHAANTFKKPRRPGRPGATRVLPHPE</sequence>
<dbReference type="VEuPathDB" id="FungiDB:AMAG_16670"/>
<organism evidence="10 11">
    <name type="scientific">Allomyces macrogynus (strain ATCC 38327)</name>
    <name type="common">Allomyces javanicus var. macrogynus</name>
    <dbReference type="NCBI Taxonomy" id="578462"/>
    <lineage>
        <taxon>Eukaryota</taxon>
        <taxon>Fungi</taxon>
        <taxon>Fungi incertae sedis</taxon>
        <taxon>Blastocladiomycota</taxon>
        <taxon>Blastocladiomycetes</taxon>
        <taxon>Blastocladiales</taxon>
        <taxon>Blastocladiaceae</taxon>
        <taxon>Allomyces</taxon>
    </lineage>
</organism>
<dbReference type="Pfam" id="PF00241">
    <property type="entry name" value="Cofilin_ADF"/>
    <property type="match status" value="2"/>
</dbReference>
<dbReference type="GO" id="GO:0005737">
    <property type="term" value="C:cytoplasm"/>
    <property type="evidence" value="ECO:0007669"/>
    <property type="project" value="TreeGrafter"/>
</dbReference>
<evidence type="ECO:0000313" key="10">
    <source>
        <dbReference type="EMBL" id="KNE72183.1"/>
    </source>
</evidence>
<evidence type="ECO:0000256" key="4">
    <source>
        <dbReference type="ARBA" id="ARBA00022737"/>
    </source>
</evidence>
<protein>
    <recommendedName>
        <fullName evidence="9">ADF-H domain-containing protein</fullName>
    </recommendedName>
</protein>
<comment type="similarity">
    <text evidence="2">Belongs to the actin-binding proteins ADF family. Twinfilin subfamily.</text>
</comment>
<dbReference type="InterPro" id="IPR029006">
    <property type="entry name" value="ADF-H/Gelsolin-like_dom_sf"/>
</dbReference>
<dbReference type="PANTHER" id="PTHR13759">
    <property type="entry name" value="TWINFILIN"/>
    <property type="match status" value="1"/>
</dbReference>
<feature type="domain" description="ADF-H" evidence="9">
    <location>
        <begin position="1"/>
        <end position="133"/>
    </location>
</feature>
<dbReference type="PROSITE" id="PS51263">
    <property type="entry name" value="ADF_H"/>
    <property type="match status" value="2"/>
</dbReference>
<keyword evidence="3" id="KW-0963">Cytoplasm</keyword>
<dbReference type="STRING" id="578462.A0A0L0TBK4"/>
<dbReference type="GO" id="GO:0005884">
    <property type="term" value="C:actin filament"/>
    <property type="evidence" value="ECO:0007669"/>
    <property type="project" value="TreeGrafter"/>
</dbReference>
<evidence type="ECO:0000259" key="9">
    <source>
        <dbReference type="PROSITE" id="PS51263"/>
    </source>
</evidence>
<keyword evidence="5" id="KW-0009">Actin-binding</keyword>
<evidence type="ECO:0000256" key="8">
    <source>
        <dbReference type="SAM" id="MobiDB-lite"/>
    </source>
</evidence>
<keyword evidence="4" id="KW-0677">Repeat</keyword>
<evidence type="ECO:0000256" key="2">
    <source>
        <dbReference type="ARBA" id="ARBA00009557"/>
    </source>
</evidence>
<feature type="compositionally biased region" description="Low complexity" evidence="8">
    <location>
        <begin position="314"/>
        <end position="334"/>
    </location>
</feature>
<comment type="subunit">
    <text evidence="7">Interacts with G-actin; ADP-actin form.</text>
</comment>
<dbReference type="eggNOG" id="KOG1747">
    <property type="taxonomic scope" value="Eukaryota"/>
</dbReference>
<dbReference type="OrthoDB" id="10006997at2759"/>
<dbReference type="SUPFAM" id="SSF55753">
    <property type="entry name" value="Actin depolymerizing proteins"/>
    <property type="match status" value="2"/>
</dbReference>
<dbReference type="SMART" id="SM00102">
    <property type="entry name" value="ADF"/>
    <property type="match status" value="1"/>
</dbReference>
<dbReference type="GO" id="GO:0051015">
    <property type="term" value="F:actin filament binding"/>
    <property type="evidence" value="ECO:0007669"/>
    <property type="project" value="TreeGrafter"/>
</dbReference>
<dbReference type="EMBL" id="GG745377">
    <property type="protein sequence ID" value="KNE72183.1"/>
    <property type="molecule type" value="Genomic_DNA"/>
</dbReference>
<evidence type="ECO:0000256" key="5">
    <source>
        <dbReference type="ARBA" id="ARBA00023203"/>
    </source>
</evidence>
<accession>A0A0L0TBK4</accession>
<evidence type="ECO:0000256" key="6">
    <source>
        <dbReference type="ARBA" id="ARBA00023212"/>
    </source>
</evidence>
<feature type="domain" description="ADF-H" evidence="9">
    <location>
        <begin position="178"/>
        <end position="306"/>
    </location>
</feature>
<keyword evidence="6" id="KW-0206">Cytoskeleton</keyword>
<comment type="subcellular location">
    <subcellularLocation>
        <location evidence="1">Cytoplasm</location>
        <location evidence="1">Cytoskeleton</location>
    </subcellularLocation>
</comment>
<feature type="region of interest" description="Disordered" evidence="8">
    <location>
        <begin position="314"/>
        <end position="356"/>
    </location>
</feature>
<name>A0A0L0TBK4_ALLM3</name>
<dbReference type="InterPro" id="IPR028458">
    <property type="entry name" value="Twinfilin"/>
</dbReference>
<dbReference type="GO" id="GO:0051016">
    <property type="term" value="P:barbed-end actin filament capping"/>
    <property type="evidence" value="ECO:0007669"/>
    <property type="project" value="TreeGrafter"/>
</dbReference>
<reference evidence="11" key="2">
    <citation type="submission" date="2009-11" db="EMBL/GenBank/DDBJ databases">
        <title>The Genome Sequence of Allomyces macrogynus strain ATCC 38327.</title>
        <authorList>
            <consortium name="The Broad Institute Genome Sequencing Platform"/>
            <person name="Russ C."/>
            <person name="Cuomo C."/>
            <person name="Shea T."/>
            <person name="Young S.K."/>
            <person name="Zeng Q."/>
            <person name="Koehrsen M."/>
            <person name="Haas B."/>
            <person name="Borodovsky M."/>
            <person name="Guigo R."/>
            <person name="Alvarado L."/>
            <person name="Berlin A."/>
            <person name="Borenstein D."/>
            <person name="Chen Z."/>
            <person name="Engels R."/>
            <person name="Freedman E."/>
            <person name="Gellesch M."/>
            <person name="Goldberg J."/>
            <person name="Griggs A."/>
            <person name="Gujja S."/>
            <person name="Heiman D."/>
            <person name="Hepburn T."/>
            <person name="Howarth C."/>
            <person name="Jen D."/>
            <person name="Larson L."/>
            <person name="Lewis B."/>
            <person name="Mehta T."/>
            <person name="Park D."/>
            <person name="Pearson M."/>
            <person name="Roberts A."/>
            <person name="Saif S."/>
            <person name="Shenoy N."/>
            <person name="Sisk P."/>
            <person name="Stolte C."/>
            <person name="Sykes S."/>
            <person name="Walk T."/>
            <person name="White J."/>
            <person name="Yandava C."/>
            <person name="Burger G."/>
            <person name="Gray M.W."/>
            <person name="Holland P.W.H."/>
            <person name="King N."/>
            <person name="Lang F.B.F."/>
            <person name="Roger A.J."/>
            <person name="Ruiz-Trillo I."/>
            <person name="Lander E."/>
            <person name="Nusbaum C."/>
        </authorList>
    </citation>
    <scope>NUCLEOTIDE SEQUENCE [LARGE SCALE GENOMIC DNA]</scope>
    <source>
        <strain evidence="11">ATCC 38327</strain>
    </source>
</reference>
<dbReference type="GO" id="GO:0003785">
    <property type="term" value="F:actin monomer binding"/>
    <property type="evidence" value="ECO:0007669"/>
    <property type="project" value="TreeGrafter"/>
</dbReference>